<accession>A0A7Y0HH81</accession>
<keyword evidence="1" id="KW-0472">Membrane</keyword>
<name>A0A7Y0HH81_9PROT</name>
<comment type="caution">
    <text evidence="2">The sequence shown here is derived from an EMBL/GenBank/DDBJ whole genome shotgun (WGS) entry which is preliminary data.</text>
</comment>
<keyword evidence="1" id="KW-1133">Transmembrane helix</keyword>
<sequence>MTDHPIDLIWWITVVEIPALTGLWWLVWRSRRDTDTALDRHRQRLDTAVAQAREALAAYKLEVAKSYASTSQLKDLEGRLTGHLLRIEAKLDSPSSRQERSPR</sequence>
<organism evidence="2 3">
    <name type="scientific">Pacificispira spongiicola</name>
    <dbReference type="NCBI Taxonomy" id="2729598"/>
    <lineage>
        <taxon>Bacteria</taxon>
        <taxon>Pseudomonadati</taxon>
        <taxon>Pseudomonadota</taxon>
        <taxon>Alphaproteobacteria</taxon>
        <taxon>Rhodospirillales</taxon>
        <taxon>Rhodospirillaceae</taxon>
        <taxon>Pacificispira</taxon>
    </lineage>
</organism>
<evidence type="ECO:0000313" key="2">
    <source>
        <dbReference type="EMBL" id="NMM45219.1"/>
    </source>
</evidence>
<keyword evidence="3" id="KW-1185">Reference proteome</keyword>
<dbReference type="EMBL" id="JABBNT010000003">
    <property type="protein sequence ID" value="NMM45219.1"/>
    <property type="molecule type" value="Genomic_DNA"/>
</dbReference>
<proteinExistence type="predicted"/>
<dbReference type="RefSeq" id="WP_169625574.1">
    <property type="nucleotide sequence ID" value="NZ_JABBNT010000003.1"/>
</dbReference>
<gene>
    <name evidence="2" type="ORF">HH303_12065</name>
</gene>
<dbReference type="AlphaFoldDB" id="A0A7Y0HH81"/>
<keyword evidence="1" id="KW-0812">Transmembrane</keyword>
<evidence type="ECO:0000313" key="3">
    <source>
        <dbReference type="Proteomes" id="UP000539372"/>
    </source>
</evidence>
<evidence type="ECO:0000256" key="1">
    <source>
        <dbReference type="SAM" id="Phobius"/>
    </source>
</evidence>
<feature type="transmembrane region" description="Helical" evidence="1">
    <location>
        <begin position="6"/>
        <end position="28"/>
    </location>
</feature>
<dbReference type="Proteomes" id="UP000539372">
    <property type="component" value="Unassembled WGS sequence"/>
</dbReference>
<protein>
    <submittedName>
        <fullName evidence="2">Uncharacterized protein</fullName>
    </submittedName>
</protein>
<reference evidence="2 3" key="1">
    <citation type="submission" date="2020-04" db="EMBL/GenBank/DDBJ databases">
        <title>Rhodospirillaceae bacterium KN72 isolated from deep sea.</title>
        <authorList>
            <person name="Zhang D.-C."/>
        </authorList>
    </citation>
    <scope>NUCLEOTIDE SEQUENCE [LARGE SCALE GENOMIC DNA]</scope>
    <source>
        <strain evidence="2 3">KN72</strain>
    </source>
</reference>